<keyword evidence="2" id="KW-1185">Reference proteome</keyword>
<dbReference type="EMBL" id="RSEC01000007">
    <property type="protein sequence ID" value="RSD25985.1"/>
    <property type="molecule type" value="Genomic_DNA"/>
</dbReference>
<proteinExistence type="predicted"/>
<dbReference type="PANTHER" id="PTHR38479">
    <property type="entry name" value="LMO0824 PROTEIN"/>
    <property type="match status" value="1"/>
</dbReference>
<dbReference type="PANTHER" id="PTHR38479:SF2">
    <property type="entry name" value="WINGED HELIX DNA-BINDING DOMAIN-CONTAINING PROTEIN"/>
    <property type="match status" value="1"/>
</dbReference>
<dbReference type="Proteomes" id="UP000267081">
    <property type="component" value="Unassembled WGS sequence"/>
</dbReference>
<dbReference type="GO" id="GO:0003677">
    <property type="term" value="F:DNA binding"/>
    <property type="evidence" value="ECO:0007669"/>
    <property type="project" value="UniProtKB-KW"/>
</dbReference>
<dbReference type="OrthoDB" id="9148135at2"/>
<reference evidence="1 2" key="1">
    <citation type="submission" date="2018-12" db="EMBL/GenBank/DDBJ databases">
        <title>Amycolatopsis eburnea sp. nov. actinomycete associate with arbuscular mycorrhiza fungal spore.</title>
        <authorList>
            <person name="Lumyong S."/>
            <person name="Chaiya L."/>
        </authorList>
    </citation>
    <scope>NUCLEOTIDE SEQUENCE [LARGE SCALE GENOMIC DNA]</scope>
    <source>
        <strain evidence="1 2">GLM-1</strain>
    </source>
</reference>
<dbReference type="Pfam" id="PF06224">
    <property type="entry name" value="AlkZ-like"/>
    <property type="match status" value="1"/>
</dbReference>
<name>A0A3R9DS13_9PSEU</name>
<dbReference type="RefSeq" id="WP_125305681.1">
    <property type="nucleotide sequence ID" value="NZ_RSEC01000007.1"/>
</dbReference>
<evidence type="ECO:0000313" key="1">
    <source>
        <dbReference type="EMBL" id="RSD25985.1"/>
    </source>
</evidence>
<evidence type="ECO:0000313" key="2">
    <source>
        <dbReference type="Proteomes" id="UP000267081"/>
    </source>
</evidence>
<dbReference type="InterPro" id="IPR009351">
    <property type="entry name" value="AlkZ-like"/>
</dbReference>
<accession>A0A3R9DS13</accession>
<organism evidence="1 2">
    <name type="scientific">Amycolatopsis eburnea</name>
    <dbReference type="NCBI Taxonomy" id="2267691"/>
    <lineage>
        <taxon>Bacteria</taxon>
        <taxon>Bacillati</taxon>
        <taxon>Actinomycetota</taxon>
        <taxon>Actinomycetes</taxon>
        <taxon>Pseudonocardiales</taxon>
        <taxon>Pseudonocardiaceae</taxon>
        <taxon>Amycolatopsis</taxon>
    </lineage>
</organism>
<gene>
    <name evidence="1" type="ORF">EIY87_00770</name>
</gene>
<protein>
    <submittedName>
        <fullName evidence="1">Winged helix DNA-binding domain-containing protein</fullName>
    </submittedName>
</protein>
<keyword evidence="1" id="KW-0238">DNA-binding</keyword>
<sequence>METLSRRALNRATLERQLLLRRAKLSALEAVEHLAGLQAQAPFPPYYALWPRLHGFRPSDLSDLLESRQVVRIALMRGTVHLVTAADALAWRPVVQVLYERDLKSNTQHAGPLAGVDHDEVAAAARELLSRSPLSSTALGAELARRWDVPPASLTHLARARLPLVQIPPRAIWGKAGQTTYACLEDWVGSPLSPPSPASLISRYLRAFGPASVADVQAWAGITRLGEVAASMDLRRYRDPDGRELLDLPELSMPDPDVPAPPRLLGPFDQTILSYADRTRVISDEYRKRVITQNGLVKGTLLVGGFVRGFWEIKTSRKAAVVELSPFEKLPKRDLAALESAAGQLMSWAEPGAETQEVRVLPAA</sequence>
<comment type="caution">
    <text evidence="1">The sequence shown here is derived from an EMBL/GenBank/DDBJ whole genome shotgun (WGS) entry which is preliminary data.</text>
</comment>
<dbReference type="AlphaFoldDB" id="A0A3R9DS13"/>